<evidence type="ECO:0000256" key="9">
    <source>
        <dbReference type="ARBA" id="ARBA00022989"/>
    </source>
</evidence>
<evidence type="ECO:0000256" key="5">
    <source>
        <dbReference type="ARBA" id="ARBA00022737"/>
    </source>
</evidence>
<evidence type="ECO:0000256" key="7">
    <source>
        <dbReference type="ARBA" id="ARBA00022777"/>
    </source>
</evidence>
<dbReference type="Gene3D" id="2.10.50.10">
    <property type="entry name" value="Tumor Necrosis Factor Receptor, subunit A, domain 2"/>
    <property type="match status" value="1"/>
</dbReference>
<dbReference type="InterPro" id="IPR020635">
    <property type="entry name" value="Tyr_kinase_cat_dom"/>
</dbReference>
<dbReference type="PROSITE" id="PS50011">
    <property type="entry name" value="PROTEIN_KINASE_DOM"/>
    <property type="match status" value="1"/>
</dbReference>
<dbReference type="GO" id="GO:0005524">
    <property type="term" value="F:ATP binding"/>
    <property type="evidence" value="ECO:0007669"/>
    <property type="project" value="UniProtKB-UniRule"/>
</dbReference>
<dbReference type="InterPro" id="IPR050449">
    <property type="entry name" value="Ephrin_rcpt_TKs"/>
</dbReference>
<evidence type="ECO:0000256" key="15">
    <source>
        <dbReference type="SAM" id="Phobius"/>
    </source>
</evidence>
<feature type="domain" description="Fibronectin type-III" evidence="17">
    <location>
        <begin position="58"/>
        <end position="168"/>
    </location>
</feature>
<gene>
    <name evidence="18" type="ORF">GSTENG00022950001</name>
</gene>
<evidence type="ECO:0000256" key="14">
    <source>
        <dbReference type="PROSITE-ProRule" id="PRU10141"/>
    </source>
</evidence>
<comment type="catalytic activity">
    <reaction evidence="13">
        <text>L-tyrosyl-[protein] + ATP = O-phospho-L-tyrosyl-[protein] + ADP + H(+)</text>
        <dbReference type="Rhea" id="RHEA:10596"/>
        <dbReference type="Rhea" id="RHEA-COMP:10136"/>
        <dbReference type="Rhea" id="RHEA-COMP:20101"/>
        <dbReference type="ChEBI" id="CHEBI:15378"/>
        <dbReference type="ChEBI" id="CHEBI:30616"/>
        <dbReference type="ChEBI" id="CHEBI:46858"/>
        <dbReference type="ChEBI" id="CHEBI:61978"/>
        <dbReference type="ChEBI" id="CHEBI:456216"/>
        <dbReference type="EC" id="2.7.10.1"/>
    </reaction>
</comment>
<dbReference type="GO" id="GO:0005886">
    <property type="term" value="C:plasma membrane"/>
    <property type="evidence" value="ECO:0007669"/>
    <property type="project" value="TreeGrafter"/>
</dbReference>
<dbReference type="InterPro" id="IPR008266">
    <property type="entry name" value="Tyr_kinase_AS"/>
</dbReference>
<evidence type="ECO:0000313" key="18">
    <source>
        <dbReference type="EMBL" id="CAG03511.1"/>
    </source>
</evidence>
<evidence type="ECO:0000256" key="6">
    <source>
        <dbReference type="ARBA" id="ARBA00022741"/>
    </source>
</evidence>
<reference evidence="18" key="2">
    <citation type="submission" date="2004-02" db="EMBL/GenBank/DDBJ databases">
        <authorList>
            <consortium name="Genoscope"/>
            <consortium name="Whitehead Institute Centre for Genome Research"/>
        </authorList>
    </citation>
    <scope>NUCLEOTIDE SEQUENCE</scope>
</reference>
<dbReference type="FunFam" id="2.60.40.10:FF:000041">
    <property type="entry name" value="ephrin type-A receptor 3"/>
    <property type="match status" value="1"/>
</dbReference>
<dbReference type="AlphaFoldDB" id="Q4S771"/>
<keyword evidence="11" id="KW-0829">Tyrosine-protein kinase</keyword>
<dbReference type="GO" id="GO:0005005">
    <property type="term" value="F:transmembrane-ephrin receptor activity"/>
    <property type="evidence" value="ECO:0007669"/>
    <property type="project" value="TreeGrafter"/>
</dbReference>
<dbReference type="SUPFAM" id="SSF49265">
    <property type="entry name" value="Fibronectin type III"/>
    <property type="match status" value="1"/>
</dbReference>
<dbReference type="PRINTS" id="PR00109">
    <property type="entry name" value="TYRKINASE"/>
</dbReference>
<dbReference type="InterPro" id="IPR001245">
    <property type="entry name" value="Ser-Thr/Tyr_kinase_cat_dom"/>
</dbReference>
<dbReference type="Proteomes" id="UP000007303">
    <property type="component" value="Unassembled WGS sequence"/>
</dbReference>
<feature type="domain" description="Protein kinase" evidence="16">
    <location>
        <begin position="394"/>
        <end position="570"/>
    </location>
</feature>
<organism evidence="18">
    <name type="scientific">Tetraodon nigroviridis</name>
    <name type="common">Spotted green pufferfish</name>
    <name type="synonym">Chelonodon nigroviridis</name>
    <dbReference type="NCBI Taxonomy" id="99883"/>
    <lineage>
        <taxon>Eukaryota</taxon>
        <taxon>Metazoa</taxon>
        <taxon>Chordata</taxon>
        <taxon>Craniata</taxon>
        <taxon>Vertebrata</taxon>
        <taxon>Euteleostomi</taxon>
        <taxon>Actinopterygii</taxon>
        <taxon>Neopterygii</taxon>
        <taxon>Teleostei</taxon>
        <taxon>Neoteleostei</taxon>
        <taxon>Acanthomorphata</taxon>
        <taxon>Eupercaria</taxon>
        <taxon>Tetraodontiformes</taxon>
        <taxon>Tetradontoidea</taxon>
        <taxon>Tetraodontidae</taxon>
        <taxon>Tetraodon</taxon>
    </lineage>
</organism>
<dbReference type="Pfam" id="PF00041">
    <property type="entry name" value="fn3"/>
    <property type="match status" value="2"/>
</dbReference>
<dbReference type="Gene3D" id="1.10.510.10">
    <property type="entry name" value="Transferase(Phosphotransferase) domain 1"/>
    <property type="match status" value="1"/>
</dbReference>
<keyword evidence="5" id="KW-0677">Repeat</keyword>
<dbReference type="STRING" id="99883.ENSTNIP00000015167"/>
<dbReference type="PROSITE" id="PS00107">
    <property type="entry name" value="PROTEIN_KINASE_ATP"/>
    <property type="match status" value="1"/>
</dbReference>
<dbReference type="PANTHER" id="PTHR46877:SF11">
    <property type="entry name" value="EPHRIN TYPE-B RECEPTOR 2"/>
    <property type="match status" value="1"/>
</dbReference>
<feature type="transmembrane region" description="Helical" evidence="15">
    <location>
        <begin position="277"/>
        <end position="298"/>
    </location>
</feature>
<accession>Q4S771</accession>
<dbReference type="InterPro" id="IPR027936">
    <property type="entry name" value="Eph_TM"/>
</dbReference>
<evidence type="ECO:0000256" key="13">
    <source>
        <dbReference type="ARBA" id="ARBA00051243"/>
    </source>
</evidence>
<dbReference type="FunFam" id="3.30.200.20:FF:000001">
    <property type="entry name" value="Ephrin type-A receptor 5"/>
    <property type="match status" value="1"/>
</dbReference>
<keyword evidence="4 15" id="KW-0812">Transmembrane</keyword>
<sequence>MAFAVWALTRQDPTQGGEPCMQCPINSRTTSEGAMNCICRNGYYRTDSDPLQMPCTTVPSAPQSVISSVNETSVMLEWLPPRDSGGREDVVFNIICKSCGGGRGGCTRCGDNVQFLPRQLGLTEPRVYISDLLAHTQYTFEVQAVNGVSDQSPYSPQYASVNITTNQAAPSTVSIMHQVSRTVDSITLSWSQPDQPNGVILDYELQYYEKDHSDLNSTVIRSPTNTVVIRGLKQGTIYVFQVRARTVAGFGRYSGKLYFQTMTEEEYNTSIQEKLPLIIGSAAAGFVFLIAVVVIIIVCNRAGLCATLLMGGSTWGRPIGLLLLPGFGSKARVLCLCSRRRGFERADSEYTDKLQHYTSGHMTPGMKIYIDPFTYEDPNEAVREFAKEIDISCVKIEQVIGAGEFGEVCSGNLRLPGKREMFVAIKTLKTGYTEKQRRDFLSEASIMGQFDHPNVIHLEGVVTKSSPVVIITEFMENGSLDAFLRVSEHTPEDSGRQQNDGQFTVIQLVGMLRGIASGMKYLADMNYVHRDLAARNILVNSNLVCKVSDFGLSRFLEDDTSDPTYTSALV</sequence>
<reference evidence="18 20" key="1">
    <citation type="journal article" date="2004" name="Nature">
        <title>Genome duplication in the teleost fish Tetraodon nigroviridis reveals the early vertebrate proto-karyotype.</title>
        <authorList>
            <person name="Jaillon O."/>
            <person name="Aury J.-M."/>
            <person name="Brunet F."/>
            <person name="Petit J.-L."/>
            <person name="Stange-Thomann N."/>
            <person name="Mauceli E."/>
            <person name="Bouneau L."/>
            <person name="Fischer C."/>
            <person name="Ozouf-Costaz C."/>
            <person name="Bernot A."/>
            <person name="Nicaud S."/>
            <person name="Jaffe D."/>
            <person name="Fisher S."/>
            <person name="Lutfalla G."/>
            <person name="Dossat C."/>
            <person name="Segurens B."/>
            <person name="Dasilva C."/>
            <person name="Salanoubat M."/>
            <person name="Levy M."/>
            <person name="Boudet N."/>
            <person name="Castellano S."/>
            <person name="Anthouard V."/>
            <person name="Jubin C."/>
            <person name="Castelli V."/>
            <person name="Katinka M."/>
            <person name="Vacherie B."/>
            <person name="Biemont C."/>
            <person name="Skalli Z."/>
            <person name="Cattolico L."/>
            <person name="Poulain J."/>
            <person name="De Berardinis V."/>
            <person name="Cruaud C."/>
            <person name="Duprat S."/>
            <person name="Brottier P."/>
            <person name="Coutanceau J.-P."/>
            <person name="Gouzy J."/>
            <person name="Parra G."/>
            <person name="Lardier G."/>
            <person name="Chapple C."/>
            <person name="McKernan K.J."/>
            <person name="McEwan P."/>
            <person name="Bosak S."/>
            <person name="Kellis M."/>
            <person name="Volff J.-N."/>
            <person name="Guigo R."/>
            <person name="Zody M.C."/>
            <person name="Mesirov J."/>
            <person name="Lindblad-Toh K."/>
            <person name="Birren B."/>
            <person name="Nusbaum C."/>
            <person name="Kahn D."/>
            <person name="Robinson-Rechavi M."/>
            <person name="Laudet V."/>
            <person name="Schachter V."/>
            <person name="Quetier F."/>
            <person name="Saurin W."/>
            <person name="Scarpelli C."/>
            <person name="Wincker P."/>
            <person name="Lander E.S."/>
            <person name="Weissenbach J."/>
            <person name="Roest Crollius H."/>
        </authorList>
    </citation>
    <scope>NUCLEOTIDE SEQUENCE [LARGE SCALE GENOMIC DNA]</scope>
</reference>
<dbReference type="GeneTree" id="ENSGT00940000155503"/>
<keyword evidence="20" id="KW-1185">Reference proteome</keyword>
<dbReference type="Ensembl" id="ENSTNIT00000015371.1">
    <property type="protein sequence ID" value="ENSTNIP00000015167.1"/>
    <property type="gene ID" value="ENSTNIG00000012202.1"/>
</dbReference>
<dbReference type="FunFam" id="2.10.50.10:FF:000001">
    <property type="entry name" value="Ephrin type-A receptor 5"/>
    <property type="match status" value="1"/>
</dbReference>
<evidence type="ECO:0000256" key="11">
    <source>
        <dbReference type="ARBA" id="ARBA00023137"/>
    </source>
</evidence>
<proteinExistence type="predicted"/>
<protein>
    <recommendedName>
        <fullName evidence="2">receptor protein-tyrosine kinase</fullName>
        <ecNumber evidence="2">2.7.10.1</ecNumber>
    </recommendedName>
</protein>
<feature type="domain" description="Fibronectin type-III" evidence="17">
    <location>
        <begin position="169"/>
        <end position="266"/>
    </location>
</feature>
<dbReference type="InterPro" id="IPR003961">
    <property type="entry name" value="FN3_dom"/>
</dbReference>
<dbReference type="GO" id="GO:0007411">
    <property type="term" value="P:axon guidance"/>
    <property type="evidence" value="ECO:0007669"/>
    <property type="project" value="TreeGrafter"/>
</dbReference>
<dbReference type="FunFam" id="2.60.40.10:FF:000110">
    <property type="entry name" value="Ephrin type-B receptor 2"/>
    <property type="match status" value="1"/>
</dbReference>
<keyword evidence="9 15" id="KW-1133">Transmembrane helix</keyword>
<evidence type="ECO:0000256" key="2">
    <source>
        <dbReference type="ARBA" id="ARBA00011902"/>
    </source>
</evidence>
<evidence type="ECO:0000256" key="8">
    <source>
        <dbReference type="ARBA" id="ARBA00022840"/>
    </source>
</evidence>
<dbReference type="SUPFAM" id="SSF56112">
    <property type="entry name" value="Protein kinase-like (PK-like)"/>
    <property type="match status" value="1"/>
</dbReference>
<evidence type="ECO:0000256" key="12">
    <source>
        <dbReference type="ARBA" id="ARBA00023170"/>
    </source>
</evidence>
<evidence type="ECO:0000259" key="17">
    <source>
        <dbReference type="PROSITE" id="PS50853"/>
    </source>
</evidence>
<keyword evidence="8 14" id="KW-0067">ATP-binding</keyword>
<dbReference type="CDD" id="cd00063">
    <property type="entry name" value="FN3"/>
    <property type="match status" value="2"/>
</dbReference>
<evidence type="ECO:0000313" key="20">
    <source>
        <dbReference type="Proteomes" id="UP000007303"/>
    </source>
</evidence>
<dbReference type="Pfam" id="PF07714">
    <property type="entry name" value="PK_Tyr_Ser-Thr"/>
    <property type="match status" value="1"/>
</dbReference>
<dbReference type="InterPro" id="IPR000719">
    <property type="entry name" value="Prot_kinase_dom"/>
</dbReference>
<feature type="binding site" evidence="14">
    <location>
        <position position="426"/>
    </location>
    <ligand>
        <name>ATP</name>
        <dbReference type="ChEBI" id="CHEBI:30616"/>
    </ligand>
</feature>
<dbReference type="Gene3D" id="2.60.40.10">
    <property type="entry name" value="Immunoglobulins"/>
    <property type="match status" value="2"/>
</dbReference>
<evidence type="ECO:0000313" key="19">
    <source>
        <dbReference type="Ensembl" id="ENSTNIP00000015167.1"/>
    </source>
</evidence>
<reference evidence="19" key="3">
    <citation type="submission" date="2025-05" db="UniProtKB">
        <authorList>
            <consortium name="Ensembl"/>
        </authorList>
    </citation>
    <scope>IDENTIFICATION</scope>
</reference>
<dbReference type="PROSITE" id="PS00109">
    <property type="entry name" value="PROTEIN_KINASE_TYR"/>
    <property type="match status" value="1"/>
</dbReference>
<dbReference type="OrthoDB" id="4062651at2759"/>
<keyword evidence="10 15" id="KW-0472">Membrane</keyword>
<dbReference type="EC" id="2.7.10.1" evidence="2"/>
<dbReference type="Pfam" id="PF14575">
    <property type="entry name" value="EphA2_TM"/>
    <property type="match status" value="1"/>
</dbReference>
<dbReference type="InterPro" id="IPR036116">
    <property type="entry name" value="FN3_sf"/>
</dbReference>
<name>Q4S771_TETNG</name>
<dbReference type="OMA" id="VIITEFM"/>
<dbReference type="HOGENOM" id="CLU_000288_141_4_1"/>
<dbReference type="SMART" id="SM00219">
    <property type="entry name" value="TyrKc"/>
    <property type="match status" value="1"/>
</dbReference>
<evidence type="ECO:0000256" key="10">
    <source>
        <dbReference type="ARBA" id="ARBA00023136"/>
    </source>
</evidence>
<keyword evidence="12" id="KW-0675">Receptor</keyword>
<dbReference type="InterPro" id="IPR013783">
    <property type="entry name" value="Ig-like_fold"/>
</dbReference>
<keyword evidence="6 14" id="KW-0547">Nucleotide-binding</keyword>
<feature type="non-terminal residue" evidence="18">
    <location>
        <position position="570"/>
    </location>
</feature>
<keyword evidence="3" id="KW-0808">Transferase</keyword>
<evidence type="ECO:0000256" key="3">
    <source>
        <dbReference type="ARBA" id="ARBA00022679"/>
    </source>
</evidence>
<dbReference type="InterPro" id="IPR011009">
    <property type="entry name" value="Kinase-like_dom_sf"/>
</dbReference>
<evidence type="ECO:0000256" key="1">
    <source>
        <dbReference type="ARBA" id="ARBA00004479"/>
    </source>
</evidence>
<dbReference type="KEGG" id="tng:GSTEN00022950G001"/>
<evidence type="ECO:0000256" key="4">
    <source>
        <dbReference type="ARBA" id="ARBA00022692"/>
    </source>
</evidence>
<dbReference type="PROSITE" id="PS50853">
    <property type="entry name" value="FN3"/>
    <property type="match status" value="2"/>
</dbReference>
<evidence type="ECO:0000259" key="16">
    <source>
        <dbReference type="PROSITE" id="PS50011"/>
    </source>
</evidence>
<dbReference type="PRINTS" id="PR00014">
    <property type="entry name" value="FNTYPEIII"/>
</dbReference>
<comment type="subcellular location">
    <subcellularLocation>
        <location evidence="1">Membrane</location>
        <topology evidence="1">Single-pass type I membrane protein</topology>
    </subcellularLocation>
</comment>
<dbReference type="GO" id="GO:0030425">
    <property type="term" value="C:dendrite"/>
    <property type="evidence" value="ECO:0007669"/>
    <property type="project" value="TreeGrafter"/>
</dbReference>
<dbReference type="PANTHER" id="PTHR46877">
    <property type="entry name" value="EPH RECEPTOR A5"/>
    <property type="match status" value="1"/>
</dbReference>
<dbReference type="InterPro" id="IPR017441">
    <property type="entry name" value="Protein_kinase_ATP_BS"/>
</dbReference>
<dbReference type="EMBL" id="CAAE01014721">
    <property type="protein sequence ID" value="CAG03511.1"/>
    <property type="molecule type" value="Genomic_DNA"/>
</dbReference>
<keyword evidence="7" id="KW-0418">Kinase</keyword>
<dbReference type="SMART" id="SM00060">
    <property type="entry name" value="FN3"/>
    <property type="match status" value="2"/>
</dbReference>
<dbReference type="Gene3D" id="3.30.200.20">
    <property type="entry name" value="Phosphorylase Kinase, domain 1"/>
    <property type="match status" value="1"/>
</dbReference>